<keyword evidence="2" id="KW-1003">Cell membrane</keyword>
<feature type="transmembrane region" description="Helical" evidence="6">
    <location>
        <begin position="327"/>
        <end position="345"/>
    </location>
</feature>
<dbReference type="GO" id="GO:0022857">
    <property type="term" value="F:transmembrane transporter activity"/>
    <property type="evidence" value="ECO:0007669"/>
    <property type="project" value="InterPro"/>
</dbReference>
<dbReference type="EMBL" id="RQEP01000005">
    <property type="protein sequence ID" value="TGK06810.1"/>
    <property type="molecule type" value="Genomic_DNA"/>
</dbReference>
<sequence length="440" mass="47722">MEEKEELNRSLGPWLLWGLGVGYVISGMYFGWNLGLPVGGTLGLGIATILIILLYVCFSFSYTELACMIPKAGGAFDYAREALGNRWAYLVGTAQLIEFLFAPPAIAAAIGAYFSLFLPGIDPVWIAIFAYLFFTALNILGVKSAASFELGVTILAVFELLLFSALTLPSFSWEKFSMDPLPNGWSGALASLPFAVWFFLAIEGVANVAEETKDPQKNILIGFGSALGTLVLLCALVFFSSVGVGGWQMIVYSVPGGPASDYPLPLALRKLYGESGWAFHLLITIGLFGLIASFHGIILAGSRASFEFGRAKFLPSFFGKVHPRFKTPANALIANTAFGIGALLTGKTAELITLSAFGALLLYLGSMISFFILRRREPERERPFVVPGKLWMPSIALLLSALVLAITAWQHPKLFGVFALILLSGLVWARKLLFKERVSE</sequence>
<accession>A0A4R9G745</accession>
<feature type="transmembrane region" description="Helical" evidence="6">
    <location>
        <begin position="385"/>
        <end position="408"/>
    </location>
</feature>
<keyword evidence="8" id="KW-1185">Reference proteome</keyword>
<evidence type="ECO:0000256" key="6">
    <source>
        <dbReference type="SAM" id="Phobius"/>
    </source>
</evidence>
<name>A0A4R9G745_9LEPT</name>
<dbReference type="PIRSF" id="PIRSF006060">
    <property type="entry name" value="AA_transporter"/>
    <property type="match status" value="1"/>
</dbReference>
<evidence type="ECO:0000256" key="2">
    <source>
        <dbReference type="ARBA" id="ARBA00022475"/>
    </source>
</evidence>
<feature type="transmembrane region" description="Helical" evidence="6">
    <location>
        <begin position="154"/>
        <end position="173"/>
    </location>
</feature>
<evidence type="ECO:0000313" key="7">
    <source>
        <dbReference type="EMBL" id="TGK06810.1"/>
    </source>
</evidence>
<dbReference type="InterPro" id="IPR002293">
    <property type="entry name" value="AA/rel_permease1"/>
</dbReference>
<feature type="transmembrane region" description="Helical" evidence="6">
    <location>
        <begin position="12"/>
        <end position="32"/>
    </location>
</feature>
<dbReference type="Proteomes" id="UP000297453">
    <property type="component" value="Unassembled WGS sequence"/>
</dbReference>
<reference evidence="7" key="1">
    <citation type="journal article" date="2019" name="PLoS Negl. Trop. Dis.">
        <title>Revisiting the worldwide diversity of Leptospira species in the environment.</title>
        <authorList>
            <person name="Vincent A.T."/>
            <person name="Schiettekatte O."/>
            <person name="Bourhy P."/>
            <person name="Veyrier F.J."/>
            <person name="Picardeau M."/>
        </authorList>
    </citation>
    <scope>NUCLEOTIDE SEQUENCE [LARGE SCALE GENOMIC DNA]</scope>
    <source>
        <strain evidence="7">SSS9</strain>
    </source>
</reference>
<keyword evidence="3 6" id="KW-0812">Transmembrane</keyword>
<evidence type="ECO:0000256" key="4">
    <source>
        <dbReference type="ARBA" id="ARBA00022989"/>
    </source>
</evidence>
<organism evidence="7 8">
    <name type="scientific">Leptospira semungkisensis</name>
    <dbReference type="NCBI Taxonomy" id="2484985"/>
    <lineage>
        <taxon>Bacteria</taxon>
        <taxon>Pseudomonadati</taxon>
        <taxon>Spirochaetota</taxon>
        <taxon>Spirochaetia</taxon>
        <taxon>Leptospirales</taxon>
        <taxon>Leptospiraceae</taxon>
        <taxon>Leptospira</taxon>
    </lineage>
</organism>
<evidence type="ECO:0000256" key="1">
    <source>
        <dbReference type="ARBA" id="ARBA00004651"/>
    </source>
</evidence>
<dbReference type="InterPro" id="IPR004757">
    <property type="entry name" value="EtNH_permease"/>
</dbReference>
<dbReference type="NCBIfam" id="TIGR00908">
    <property type="entry name" value="2A0305"/>
    <property type="match status" value="1"/>
</dbReference>
<feature type="transmembrane region" description="Helical" evidence="6">
    <location>
        <begin position="185"/>
        <end position="206"/>
    </location>
</feature>
<keyword evidence="4 6" id="KW-1133">Transmembrane helix</keyword>
<proteinExistence type="predicted"/>
<dbReference type="OrthoDB" id="9762947at2"/>
<protein>
    <submittedName>
        <fullName evidence="7">Ethanolamine permease</fullName>
    </submittedName>
</protein>
<gene>
    <name evidence="7" type="primary">eat</name>
    <name evidence="7" type="ORF">EHO59_01385</name>
</gene>
<evidence type="ECO:0000256" key="5">
    <source>
        <dbReference type="ARBA" id="ARBA00023136"/>
    </source>
</evidence>
<feature type="transmembrane region" description="Helical" evidence="6">
    <location>
        <begin position="277"/>
        <end position="306"/>
    </location>
</feature>
<evidence type="ECO:0000256" key="3">
    <source>
        <dbReference type="ARBA" id="ARBA00022692"/>
    </source>
</evidence>
<dbReference type="GO" id="GO:0005886">
    <property type="term" value="C:plasma membrane"/>
    <property type="evidence" value="ECO:0007669"/>
    <property type="project" value="UniProtKB-SubCell"/>
</dbReference>
<comment type="caution">
    <text evidence="7">The sequence shown here is derived from an EMBL/GenBank/DDBJ whole genome shotgun (WGS) entry which is preliminary data.</text>
</comment>
<dbReference type="AlphaFoldDB" id="A0A4R9G745"/>
<dbReference type="PANTHER" id="PTHR42770:SF7">
    <property type="entry name" value="MEMBRANE PROTEIN"/>
    <property type="match status" value="1"/>
</dbReference>
<dbReference type="RefSeq" id="WP_135584028.1">
    <property type="nucleotide sequence ID" value="NZ_RQEP01000005.1"/>
</dbReference>
<dbReference type="Gene3D" id="1.20.1740.10">
    <property type="entry name" value="Amino acid/polyamine transporter I"/>
    <property type="match status" value="1"/>
</dbReference>
<evidence type="ECO:0000313" key="8">
    <source>
        <dbReference type="Proteomes" id="UP000297453"/>
    </source>
</evidence>
<dbReference type="InterPro" id="IPR050367">
    <property type="entry name" value="APC_superfamily"/>
</dbReference>
<feature type="transmembrane region" description="Helical" evidence="6">
    <location>
        <begin position="351"/>
        <end position="373"/>
    </location>
</feature>
<dbReference type="Pfam" id="PF13520">
    <property type="entry name" value="AA_permease_2"/>
    <property type="match status" value="1"/>
</dbReference>
<feature type="transmembrane region" description="Helical" evidence="6">
    <location>
        <begin position="96"/>
        <end position="118"/>
    </location>
</feature>
<feature type="transmembrane region" description="Helical" evidence="6">
    <location>
        <begin position="218"/>
        <end position="239"/>
    </location>
</feature>
<feature type="transmembrane region" description="Helical" evidence="6">
    <location>
        <begin position="38"/>
        <end position="58"/>
    </location>
</feature>
<feature type="transmembrane region" description="Helical" evidence="6">
    <location>
        <begin position="124"/>
        <end position="142"/>
    </location>
</feature>
<keyword evidence="5 6" id="KW-0472">Membrane</keyword>
<dbReference type="PANTHER" id="PTHR42770">
    <property type="entry name" value="AMINO ACID TRANSPORTER-RELATED"/>
    <property type="match status" value="1"/>
</dbReference>
<feature type="transmembrane region" description="Helical" evidence="6">
    <location>
        <begin position="414"/>
        <end position="433"/>
    </location>
</feature>
<comment type="subcellular location">
    <subcellularLocation>
        <location evidence="1">Cell membrane</location>
        <topology evidence="1">Multi-pass membrane protein</topology>
    </subcellularLocation>
</comment>